<keyword evidence="4 6" id="KW-1133">Transmembrane helix</keyword>
<feature type="transmembrane region" description="Helical" evidence="6">
    <location>
        <begin position="272"/>
        <end position="292"/>
    </location>
</feature>
<feature type="transmembrane region" description="Helical" evidence="6">
    <location>
        <begin position="304"/>
        <end position="323"/>
    </location>
</feature>
<keyword evidence="3 6" id="KW-0812">Transmembrane</keyword>
<feature type="transmembrane region" description="Helical" evidence="6">
    <location>
        <begin position="135"/>
        <end position="153"/>
    </location>
</feature>
<evidence type="ECO:0000256" key="5">
    <source>
        <dbReference type="ARBA" id="ARBA00023136"/>
    </source>
</evidence>
<evidence type="ECO:0000256" key="3">
    <source>
        <dbReference type="ARBA" id="ARBA00022692"/>
    </source>
</evidence>
<feature type="transmembrane region" description="Helical" evidence="6">
    <location>
        <begin position="165"/>
        <end position="187"/>
    </location>
</feature>
<comment type="similarity">
    <text evidence="2">Belongs to the drug/metabolite transporter (DMT) superfamily. Plant drug/metabolite exporter (P-DME) (TC 2.A.7.4) family.</text>
</comment>
<proteinExistence type="inferred from homology"/>
<keyword evidence="9" id="KW-1185">Reference proteome</keyword>
<dbReference type="Proteomes" id="UP001443914">
    <property type="component" value="Unassembled WGS sequence"/>
</dbReference>
<dbReference type="EMBL" id="JBDFQZ010000012">
    <property type="protein sequence ID" value="KAK9672253.1"/>
    <property type="molecule type" value="Genomic_DNA"/>
</dbReference>
<name>A0AAW1H874_SAPOF</name>
<feature type="domain" description="EamA" evidence="7">
    <location>
        <begin position="103"/>
        <end position="244"/>
    </location>
</feature>
<dbReference type="InterPro" id="IPR037185">
    <property type="entry name" value="EmrE-like"/>
</dbReference>
<evidence type="ECO:0000256" key="6">
    <source>
        <dbReference type="SAM" id="Phobius"/>
    </source>
</evidence>
<feature type="transmembrane region" description="Helical" evidence="6">
    <location>
        <begin position="395"/>
        <end position="414"/>
    </location>
</feature>
<organism evidence="8 9">
    <name type="scientific">Saponaria officinalis</name>
    <name type="common">Common soapwort</name>
    <name type="synonym">Lychnis saponaria</name>
    <dbReference type="NCBI Taxonomy" id="3572"/>
    <lineage>
        <taxon>Eukaryota</taxon>
        <taxon>Viridiplantae</taxon>
        <taxon>Streptophyta</taxon>
        <taxon>Embryophyta</taxon>
        <taxon>Tracheophyta</taxon>
        <taxon>Spermatophyta</taxon>
        <taxon>Magnoliopsida</taxon>
        <taxon>eudicotyledons</taxon>
        <taxon>Gunneridae</taxon>
        <taxon>Pentapetalae</taxon>
        <taxon>Caryophyllales</taxon>
        <taxon>Caryophyllaceae</taxon>
        <taxon>Caryophylleae</taxon>
        <taxon>Saponaria</taxon>
    </lineage>
</organism>
<comment type="caution">
    <text evidence="8">The sequence shown here is derived from an EMBL/GenBank/DDBJ whole genome shotgun (WGS) entry which is preliminary data.</text>
</comment>
<dbReference type="Gene3D" id="1.10.3730.20">
    <property type="match status" value="1"/>
</dbReference>
<gene>
    <name evidence="8" type="ORF">RND81_12G087100</name>
</gene>
<dbReference type="PANTHER" id="PTHR31218">
    <property type="entry name" value="WAT1-RELATED PROTEIN"/>
    <property type="match status" value="1"/>
</dbReference>
<dbReference type="GO" id="GO:0016020">
    <property type="term" value="C:membrane"/>
    <property type="evidence" value="ECO:0007669"/>
    <property type="project" value="UniProtKB-SubCell"/>
</dbReference>
<dbReference type="SUPFAM" id="SSF103481">
    <property type="entry name" value="Multidrug resistance efflux transporter EmrE"/>
    <property type="match status" value="2"/>
</dbReference>
<sequence>MTSPIRFFANRSIVHKSTVRGIASQLTTYHRHTHPSSLKCNVHSHKYCSSSNYESKPKYIARPWVLLPRSKKHRELESYKIGVEMYEIQEKKLSSWVSTALVITAMMVVQIVFAASQILTNLALKQHGFLLALLAYRHLFAAACIAPIAIIFDRKRMKELKEVRVWFWAFLTSLSGITMGMGLFYYGVRDTSAAYATNYSNLIPIITFLFSVIIRMEKLELSTYWGKAKGIGAIICVGGALVISLYSGPSLVVSSHNSMHHKHMTPKPYTNLLRGTLLLIASCFGYAFWFVVQAKLLKVLPSKHWSNFLTCLVAAAQCAVLGLCLDRTPRSWSLGWDVKLLCVSVSGIFASALAFYLILWAVQLKDPSYPSMFDPFSVVFVALIQAFFFGDQLTLGLLLGMILMIIGLYCYLWGKRKEELSANKDSPLVSPRVATDPANHPIVILGTP</sequence>
<evidence type="ECO:0000256" key="2">
    <source>
        <dbReference type="ARBA" id="ARBA00007635"/>
    </source>
</evidence>
<feature type="transmembrane region" description="Helical" evidence="6">
    <location>
        <begin position="199"/>
        <end position="216"/>
    </location>
</feature>
<evidence type="ECO:0000313" key="8">
    <source>
        <dbReference type="EMBL" id="KAK9672253.1"/>
    </source>
</evidence>
<feature type="transmembrane region" description="Helical" evidence="6">
    <location>
        <begin position="372"/>
        <end position="389"/>
    </location>
</feature>
<evidence type="ECO:0000313" key="9">
    <source>
        <dbReference type="Proteomes" id="UP001443914"/>
    </source>
</evidence>
<reference evidence="8" key="1">
    <citation type="submission" date="2024-03" db="EMBL/GenBank/DDBJ databases">
        <title>WGS assembly of Saponaria officinalis var. Norfolk2.</title>
        <authorList>
            <person name="Jenkins J."/>
            <person name="Shu S."/>
            <person name="Grimwood J."/>
            <person name="Barry K."/>
            <person name="Goodstein D."/>
            <person name="Schmutz J."/>
            <person name="Leebens-Mack J."/>
            <person name="Osbourn A."/>
        </authorList>
    </citation>
    <scope>NUCLEOTIDE SEQUENCE [LARGE SCALE GENOMIC DNA]</scope>
    <source>
        <strain evidence="8">JIC</strain>
    </source>
</reference>
<protein>
    <recommendedName>
        <fullName evidence="7">EamA domain-containing protein</fullName>
    </recommendedName>
</protein>
<evidence type="ECO:0000256" key="4">
    <source>
        <dbReference type="ARBA" id="ARBA00022989"/>
    </source>
</evidence>
<comment type="subcellular location">
    <subcellularLocation>
        <location evidence="1">Membrane</location>
        <topology evidence="1">Multi-pass membrane protein</topology>
    </subcellularLocation>
</comment>
<feature type="transmembrane region" description="Helical" evidence="6">
    <location>
        <begin position="338"/>
        <end position="360"/>
    </location>
</feature>
<keyword evidence="5 6" id="KW-0472">Membrane</keyword>
<dbReference type="InterPro" id="IPR000620">
    <property type="entry name" value="EamA_dom"/>
</dbReference>
<feature type="transmembrane region" description="Helical" evidence="6">
    <location>
        <begin position="228"/>
        <end position="252"/>
    </location>
</feature>
<feature type="transmembrane region" description="Helical" evidence="6">
    <location>
        <begin position="93"/>
        <end position="115"/>
    </location>
</feature>
<accession>A0AAW1H874</accession>
<evidence type="ECO:0000259" key="7">
    <source>
        <dbReference type="Pfam" id="PF00892"/>
    </source>
</evidence>
<dbReference type="Pfam" id="PF00892">
    <property type="entry name" value="EamA"/>
    <property type="match status" value="2"/>
</dbReference>
<dbReference type="AlphaFoldDB" id="A0AAW1H874"/>
<evidence type="ECO:0000256" key="1">
    <source>
        <dbReference type="ARBA" id="ARBA00004141"/>
    </source>
</evidence>
<feature type="domain" description="EamA" evidence="7">
    <location>
        <begin position="274"/>
        <end position="411"/>
    </location>
</feature>
<dbReference type="GO" id="GO:0022857">
    <property type="term" value="F:transmembrane transporter activity"/>
    <property type="evidence" value="ECO:0007669"/>
    <property type="project" value="InterPro"/>
</dbReference>
<dbReference type="InterPro" id="IPR030184">
    <property type="entry name" value="WAT1-related"/>
</dbReference>